<dbReference type="SUPFAM" id="SSF90229">
    <property type="entry name" value="CCCH zinc finger"/>
    <property type="match status" value="1"/>
</dbReference>
<keyword evidence="8" id="KW-1185">Reference proteome</keyword>
<gene>
    <name evidence="7" type="primary">Contig11175.g11937</name>
    <name evidence="7" type="ORF">STYLEM_1658</name>
</gene>
<keyword evidence="2 4" id="KW-0863">Zinc-finger</keyword>
<feature type="region of interest" description="Disordered" evidence="5">
    <location>
        <begin position="1"/>
        <end position="46"/>
    </location>
</feature>
<reference evidence="7 8" key="1">
    <citation type="submission" date="2014-06" db="EMBL/GenBank/DDBJ databases">
        <authorList>
            <person name="Swart Estienne"/>
        </authorList>
    </citation>
    <scope>NUCLEOTIDE SEQUENCE [LARGE SCALE GENOMIC DNA]</scope>
    <source>
        <strain evidence="7 8">130c</strain>
    </source>
</reference>
<feature type="domain" description="C3H1-type" evidence="6">
    <location>
        <begin position="297"/>
        <end position="324"/>
    </location>
</feature>
<dbReference type="EMBL" id="CCKQ01001581">
    <property type="protein sequence ID" value="CDW72694.1"/>
    <property type="molecule type" value="Genomic_DNA"/>
</dbReference>
<proteinExistence type="predicted"/>
<feature type="compositionally biased region" description="Polar residues" evidence="5">
    <location>
        <begin position="792"/>
        <end position="805"/>
    </location>
</feature>
<keyword evidence="1 4" id="KW-0479">Metal-binding</keyword>
<evidence type="ECO:0000259" key="6">
    <source>
        <dbReference type="PROSITE" id="PS50103"/>
    </source>
</evidence>
<feature type="compositionally biased region" description="Low complexity" evidence="5">
    <location>
        <begin position="19"/>
        <end position="33"/>
    </location>
</feature>
<evidence type="ECO:0000313" key="8">
    <source>
        <dbReference type="Proteomes" id="UP000039865"/>
    </source>
</evidence>
<dbReference type="PROSITE" id="PS50103">
    <property type="entry name" value="ZF_C3H1"/>
    <property type="match status" value="2"/>
</dbReference>
<feature type="zinc finger region" description="C3H1-type" evidence="4">
    <location>
        <begin position="327"/>
        <end position="350"/>
    </location>
</feature>
<dbReference type="InterPro" id="IPR000571">
    <property type="entry name" value="Znf_CCCH"/>
</dbReference>
<sequence>MEYSLNFYVQEQDKKSQHKSSTTKTNTATNPNAGDQVITKTTGYSASQAQLLSKRTYKEDLMKSSTGKQSSQKAELEEGEEGEDFEDGEYVEGDEGHQENKTGNGNQSDYDSAEEIIKQNLRTQTNTTGNYKIPKYSKLKGKSGEQYQIVQQSSYDSNSDSYSSNSSGNNNNKKQRANQNAKSNFNQKGFKQNNQHFQQNQLQNQQQQFQHQFKQQNQFQKGQKFGQQQNFQQQNLNQKKKFNQQNQQQQNKQKPGLGGKKNIQQQQQDQFYTTRQGKRFKPNQAGGQNGPVHGTTYMNSKLCKYIVTNTCHRGADCDYSHDLHLFPCKYLHGTGFCEKGQGCKFSHKLLANEEIQKFMQENEEFLMEIRQKQGKTNLSDYFERYIKNKEMMQNGQQKIPDHAMISPGLMMIPENSHMQNNPLLGLNLMQNQPNQLRTNNIGGFGSSQLLNQGQGQQQFQSQNLVSQIQGLLEVPDLKKLLQPQTQNILPGALNIGQQQQLQPQNQILNQLLQQTTQPALNNQTNILQALLGQNQQPQIQQQQIQQQNSQVQQLLSLLGQNQQANQQQQQQQQQPIAAALQSLLMPQNQAQLQTNSLAAALQDPRSQQQIQAAQLLQQLNPGNNLLSNDIQQQTANVLNNLMKSIAPAQQQIQQQTLTQLNQLNPVQNLLNSLQQASMLPTNNQTNNQNQLPQMNMQQPQLFNQQLLQTQFGSDQLLTQLQGAGMVQQHQQLLNPQLNNITLGVSNQMKNHGSNQQQLSNNEVYNPYDPRKKAVEKKSQVARDLENLYNKLQQNKEASLQRSLSKVSEPDNSESNQDSIAKDNAKSSQQSKVEQKKQTFKSNDDASSSEEGGFEAKSRKDSGKKEEGEMLQKVENQEEFFNTGKKLQTEQAKQSLKDKLALSGIIRKN</sequence>
<feature type="compositionally biased region" description="Polar residues" evidence="5">
    <location>
        <begin position="121"/>
        <end position="130"/>
    </location>
</feature>
<evidence type="ECO:0000256" key="4">
    <source>
        <dbReference type="PROSITE-ProRule" id="PRU00723"/>
    </source>
</evidence>
<dbReference type="InterPro" id="IPR036855">
    <property type="entry name" value="Znf_CCCH_sf"/>
</dbReference>
<evidence type="ECO:0000256" key="1">
    <source>
        <dbReference type="ARBA" id="ARBA00022723"/>
    </source>
</evidence>
<feature type="compositionally biased region" description="Low complexity" evidence="5">
    <location>
        <begin position="198"/>
        <end position="254"/>
    </location>
</feature>
<feature type="zinc finger region" description="C3H1-type" evidence="4">
    <location>
        <begin position="297"/>
        <end position="324"/>
    </location>
</feature>
<organism evidence="7 8">
    <name type="scientific">Stylonychia lemnae</name>
    <name type="common">Ciliate</name>
    <dbReference type="NCBI Taxonomy" id="5949"/>
    <lineage>
        <taxon>Eukaryota</taxon>
        <taxon>Sar</taxon>
        <taxon>Alveolata</taxon>
        <taxon>Ciliophora</taxon>
        <taxon>Intramacronucleata</taxon>
        <taxon>Spirotrichea</taxon>
        <taxon>Stichotrichia</taxon>
        <taxon>Sporadotrichida</taxon>
        <taxon>Oxytrichidae</taxon>
        <taxon>Stylonychinae</taxon>
        <taxon>Stylonychia</taxon>
    </lineage>
</organism>
<accession>A0A077ZT09</accession>
<feature type="compositionally biased region" description="Polar residues" evidence="5">
    <location>
        <begin position="746"/>
        <end position="763"/>
    </location>
</feature>
<feature type="domain" description="C3H1-type" evidence="6">
    <location>
        <begin position="327"/>
        <end position="350"/>
    </location>
</feature>
<feature type="region of interest" description="Disordered" evidence="5">
    <location>
        <begin position="746"/>
        <end position="766"/>
    </location>
</feature>
<dbReference type="AlphaFoldDB" id="A0A077ZT09"/>
<feature type="compositionally biased region" description="Polar residues" evidence="5">
    <location>
        <begin position="63"/>
        <end position="73"/>
    </location>
</feature>
<evidence type="ECO:0000313" key="7">
    <source>
        <dbReference type="EMBL" id="CDW72694.1"/>
    </source>
</evidence>
<name>A0A077ZT09_STYLE</name>
<dbReference type="Gene3D" id="4.10.1000.10">
    <property type="entry name" value="Zinc finger, CCCH-type"/>
    <property type="match status" value="1"/>
</dbReference>
<protein>
    <submittedName>
        <fullName evidence="7">Family protein</fullName>
    </submittedName>
</protein>
<dbReference type="GO" id="GO:0008270">
    <property type="term" value="F:zinc ion binding"/>
    <property type="evidence" value="ECO:0007669"/>
    <property type="project" value="UniProtKB-KW"/>
</dbReference>
<feature type="compositionally biased region" description="Basic and acidic residues" evidence="5">
    <location>
        <begin position="853"/>
        <end position="875"/>
    </location>
</feature>
<feature type="compositionally biased region" description="Low complexity" evidence="5">
    <location>
        <begin position="153"/>
        <end position="180"/>
    </location>
</feature>
<feature type="region of interest" description="Disordered" evidence="5">
    <location>
        <begin position="121"/>
        <end position="180"/>
    </location>
</feature>
<dbReference type="OrthoDB" id="311853at2759"/>
<feature type="region of interest" description="Disordered" evidence="5">
    <location>
        <begin position="58"/>
        <end position="109"/>
    </location>
</feature>
<evidence type="ECO:0000256" key="5">
    <source>
        <dbReference type="SAM" id="MobiDB-lite"/>
    </source>
</evidence>
<dbReference type="InParanoid" id="A0A077ZT09"/>
<feature type="compositionally biased region" description="Acidic residues" evidence="5">
    <location>
        <begin position="77"/>
        <end position="93"/>
    </location>
</feature>
<evidence type="ECO:0000256" key="2">
    <source>
        <dbReference type="ARBA" id="ARBA00022771"/>
    </source>
</evidence>
<keyword evidence="3 4" id="KW-0862">Zinc</keyword>
<dbReference type="Proteomes" id="UP000039865">
    <property type="component" value="Unassembled WGS sequence"/>
</dbReference>
<feature type="region of interest" description="Disordered" evidence="5">
    <location>
        <begin position="198"/>
        <end position="272"/>
    </location>
</feature>
<evidence type="ECO:0000256" key="3">
    <source>
        <dbReference type="ARBA" id="ARBA00022833"/>
    </source>
</evidence>
<feature type="region of interest" description="Disordered" evidence="5">
    <location>
        <begin position="792"/>
        <end position="877"/>
    </location>
</feature>